<dbReference type="EMBL" id="JAKLWS010000006">
    <property type="protein sequence ID" value="MCG2588321.1"/>
    <property type="molecule type" value="Genomic_DNA"/>
</dbReference>
<feature type="transmembrane region" description="Helical" evidence="14">
    <location>
        <begin position="252"/>
        <end position="270"/>
    </location>
</feature>
<feature type="transmembrane region" description="Helical" evidence="14">
    <location>
        <begin position="150"/>
        <end position="169"/>
    </location>
</feature>
<keyword evidence="5 14" id="KW-1003">Cell membrane</keyword>
<feature type="transmembrane region" description="Helical" evidence="14">
    <location>
        <begin position="189"/>
        <end position="208"/>
    </location>
</feature>
<comment type="miscellaneous">
    <text evidence="14">Bacitracin is thought to be involved in the inhibition of peptidoglycan synthesis by sequestering undecaprenyl diphosphate, thereby reducing the pool of lipid carrier available.</text>
</comment>
<dbReference type="Proteomes" id="UP001165366">
    <property type="component" value="Unassembled WGS sequence"/>
</dbReference>
<dbReference type="EC" id="3.6.1.27" evidence="3 14"/>
<name>A0ABS9KBV4_9BACT</name>
<accession>A0ABS9KBV4</accession>
<keyword evidence="16" id="KW-1185">Reference proteome</keyword>
<evidence type="ECO:0000256" key="10">
    <source>
        <dbReference type="ARBA" id="ARBA00023251"/>
    </source>
</evidence>
<dbReference type="PANTHER" id="PTHR30622">
    <property type="entry name" value="UNDECAPRENYL-DIPHOSPHATASE"/>
    <property type="match status" value="1"/>
</dbReference>
<comment type="catalytic activity">
    <reaction evidence="13 14">
        <text>di-trans,octa-cis-undecaprenyl diphosphate + H2O = di-trans,octa-cis-undecaprenyl phosphate + phosphate + H(+)</text>
        <dbReference type="Rhea" id="RHEA:28094"/>
        <dbReference type="ChEBI" id="CHEBI:15377"/>
        <dbReference type="ChEBI" id="CHEBI:15378"/>
        <dbReference type="ChEBI" id="CHEBI:43474"/>
        <dbReference type="ChEBI" id="CHEBI:58405"/>
        <dbReference type="ChEBI" id="CHEBI:60392"/>
        <dbReference type="EC" id="3.6.1.27"/>
    </reaction>
</comment>
<evidence type="ECO:0000256" key="7">
    <source>
        <dbReference type="ARBA" id="ARBA00022801"/>
    </source>
</evidence>
<protein>
    <recommendedName>
        <fullName evidence="4 14">Undecaprenyl-diphosphatase</fullName>
        <ecNumber evidence="3 14">3.6.1.27</ecNumber>
    </recommendedName>
    <alternativeName>
        <fullName evidence="12 14">Bacitracin resistance protein</fullName>
    </alternativeName>
    <alternativeName>
        <fullName evidence="11 14">Undecaprenyl pyrophosphate phosphatase</fullName>
    </alternativeName>
</protein>
<evidence type="ECO:0000256" key="5">
    <source>
        <dbReference type="ARBA" id="ARBA00022475"/>
    </source>
</evidence>
<evidence type="ECO:0000256" key="4">
    <source>
        <dbReference type="ARBA" id="ARBA00021581"/>
    </source>
</evidence>
<keyword evidence="14" id="KW-0961">Cell wall biogenesis/degradation</keyword>
<proteinExistence type="inferred from homology"/>
<dbReference type="InterPro" id="IPR003824">
    <property type="entry name" value="UppP"/>
</dbReference>
<evidence type="ECO:0000256" key="9">
    <source>
        <dbReference type="ARBA" id="ARBA00023136"/>
    </source>
</evidence>
<comment type="function">
    <text evidence="14">Catalyzes the dephosphorylation of undecaprenyl diphosphate (UPP). Confers resistance to bacitracin.</text>
</comment>
<comment type="subcellular location">
    <subcellularLocation>
        <location evidence="1 14">Cell membrane</location>
        <topology evidence="1 14">Multi-pass membrane protein</topology>
    </subcellularLocation>
</comment>
<evidence type="ECO:0000256" key="2">
    <source>
        <dbReference type="ARBA" id="ARBA00010621"/>
    </source>
</evidence>
<evidence type="ECO:0000256" key="11">
    <source>
        <dbReference type="ARBA" id="ARBA00032707"/>
    </source>
</evidence>
<keyword evidence="9 14" id="KW-0472">Membrane</keyword>
<feature type="transmembrane region" description="Helical" evidence="14">
    <location>
        <begin position="93"/>
        <end position="112"/>
    </location>
</feature>
<reference evidence="15" key="2">
    <citation type="submission" date="2024-05" db="EMBL/GenBank/DDBJ databases">
        <title>Rhodohalobacter halophilus gen. nov., sp. nov., a moderately halophilic member of the family Balneolaceae.</title>
        <authorList>
            <person name="Xia J."/>
        </authorList>
    </citation>
    <scope>NUCLEOTIDE SEQUENCE</scope>
    <source>
        <strain evidence="15">WB101</strain>
    </source>
</reference>
<keyword evidence="14" id="KW-0133">Cell shape</keyword>
<organism evidence="15 16">
    <name type="scientific">Rhodohalobacter sulfatireducens</name>
    <dbReference type="NCBI Taxonomy" id="2911366"/>
    <lineage>
        <taxon>Bacteria</taxon>
        <taxon>Pseudomonadati</taxon>
        <taxon>Balneolota</taxon>
        <taxon>Balneolia</taxon>
        <taxon>Balneolales</taxon>
        <taxon>Balneolaceae</taxon>
        <taxon>Rhodohalobacter</taxon>
    </lineage>
</organism>
<evidence type="ECO:0000256" key="6">
    <source>
        <dbReference type="ARBA" id="ARBA00022692"/>
    </source>
</evidence>
<evidence type="ECO:0000256" key="3">
    <source>
        <dbReference type="ARBA" id="ARBA00012374"/>
    </source>
</evidence>
<dbReference type="PANTHER" id="PTHR30622:SF2">
    <property type="entry name" value="UNDECAPRENYL-DIPHOSPHATASE"/>
    <property type="match status" value="1"/>
</dbReference>
<dbReference type="RefSeq" id="WP_237853163.1">
    <property type="nucleotide sequence ID" value="NZ_JAKLWS010000006.1"/>
</dbReference>
<keyword evidence="6 14" id="KW-0812">Transmembrane</keyword>
<evidence type="ECO:0000256" key="8">
    <source>
        <dbReference type="ARBA" id="ARBA00022989"/>
    </source>
</evidence>
<sequence length="271" mass="29980">MDLLQAIFLGILQGITEFLPVSSSGHLVLARSLFGRDLEAGITFEIVVHFGSFCSIVLYYRKLIAEILGDLFKSLTPNGLRIGMYKTNSNVKFSYYILISMIPAMIIGFTLQDKIEELFLNPFFVSCMLLVTGTLLFSTKFVKSPEEKVNGIRSLIMGIAQAFAIIPGISRSGSTISIGLFTGMKREEVANFSFLMVLPVLAGAMLLAMMDLMETGIEAAAVITLVAGFFTSFISGYLALSYLVKLLKNAKFYYFSYYCWVVGIAGIIYFF</sequence>
<comment type="similarity">
    <text evidence="2 14">Belongs to the UppP family.</text>
</comment>
<keyword evidence="10 14" id="KW-0046">Antibiotic resistance</keyword>
<evidence type="ECO:0000313" key="15">
    <source>
        <dbReference type="EMBL" id="MCG2588321.1"/>
    </source>
</evidence>
<evidence type="ECO:0000256" key="1">
    <source>
        <dbReference type="ARBA" id="ARBA00004651"/>
    </source>
</evidence>
<dbReference type="Pfam" id="PF02673">
    <property type="entry name" value="BacA"/>
    <property type="match status" value="1"/>
</dbReference>
<comment type="caution">
    <text evidence="15">The sequence shown here is derived from an EMBL/GenBank/DDBJ whole genome shotgun (WGS) entry which is preliminary data.</text>
</comment>
<feature type="transmembrane region" description="Helical" evidence="14">
    <location>
        <begin position="118"/>
        <end position="138"/>
    </location>
</feature>
<evidence type="ECO:0000256" key="13">
    <source>
        <dbReference type="ARBA" id="ARBA00047594"/>
    </source>
</evidence>
<keyword evidence="14" id="KW-0573">Peptidoglycan synthesis</keyword>
<reference evidence="15" key="1">
    <citation type="submission" date="2022-01" db="EMBL/GenBank/DDBJ databases">
        <authorList>
            <person name="Wang Y."/>
        </authorList>
    </citation>
    <scope>NUCLEOTIDE SEQUENCE</scope>
    <source>
        <strain evidence="15">WB101</strain>
    </source>
</reference>
<dbReference type="HAMAP" id="MF_01006">
    <property type="entry name" value="Undec_diphosphatase"/>
    <property type="match status" value="1"/>
</dbReference>
<keyword evidence="8 14" id="KW-1133">Transmembrane helix</keyword>
<evidence type="ECO:0000313" key="16">
    <source>
        <dbReference type="Proteomes" id="UP001165366"/>
    </source>
</evidence>
<feature type="transmembrane region" description="Helical" evidence="14">
    <location>
        <begin position="220"/>
        <end position="240"/>
    </location>
</feature>
<keyword evidence="7 14" id="KW-0378">Hydrolase</keyword>
<evidence type="ECO:0000256" key="12">
    <source>
        <dbReference type="ARBA" id="ARBA00032932"/>
    </source>
</evidence>
<gene>
    <name evidence="14" type="primary">uppP</name>
    <name evidence="15" type="ORF">L6773_07060</name>
</gene>
<evidence type="ECO:0000256" key="14">
    <source>
        <dbReference type="HAMAP-Rule" id="MF_01006"/>
    </source>
</evidence>